<feature type="transmembrane region" description="Helical" evidence="1">
    <location>
        <begin position="6"/>
        <end position="22"/>
    </location>
</feature>
<accession>A0A016W656</accession>
<gene>
    <name evidence="2" type="primary">Acey_s1149.g3693</name>
    <name evidence="2" type="synonym">Acey-F57B1.5</name>
    <name evidence="2" type="ORF">Y032_1149g3693</name>
</gene>
<keyword evidence="3" id="KW-1185">Reference proteome</keyword>
<keyword evidence="1" id="KW-0812">Transmembrane</keyword>
<reference evidence="3" key="1">
    <citation type="journal article" date="2015" name="Nat. Genet.">
        <title>The genome and transcriptome of the zoonotic hookworm Ancylostoma ceylanicum identify infection-specific gene families.</title>
        <authorList>
            <person name="Schwarz E.M."/>
            <person name="Hu Y."/>
            <person name="Antoshechkin I."/>
            <person name="Miller M.M."/>
            <person name="Sternberg P.W."/>
            <person name="Aroian R.V."/>
        </authorList>
    </citation>
    <scope>NUCLEOTIDE SEQUENCE</scope>
    <source>
        <strain evidence="3">HY135</strain>
    </source>
</reference>
<keyword evidence="1" id="KW-1133">Transmembrane helix</keyword>
<keyword evidence="1" id="KW-0472">Membrane</keyword>
<dbReference type="OrthoDB" id="5798875at2759"/>
<evidence type="ECO:0000256" key="1">
    <source>
        <dbReference type="SAM" id="Phobius"/>
    </source>
</evidence>
<protein>
    <submittedName>
        <fullName evidence="2">Uncharacterized protein</fullName>
    </submittedName>
</protein>
<dbReference type="Proteomes" id="UP000024635">
    <property type="component" value="Unassembled WGS sequence"/>
</dbReference>
<dbReference type="EMBL" id="JARK01000748">
    <property type="protein sequence ID" value="EYC35105.1"/>
    <property type="molecule type" value="Genomic_DNA"/>
</dbReference>
<proteinExistence type="predicted"/>
<evidence type="ECO:0000313" key="3">
    <source>
        <dbReference type="Proteomes" id="UP000024635"/>
    </source>
</evidence>
<name>A0A016W656_9BILA</name>
<sequence length="83" mass="9421">EIAFNVSGLVLTLVGAVMLLSTRHESNSIYSYIMVNHVFATLAWSFCLFWSRLFTSNNVSNLFISEWGSATEDIEIEALEEHF</sequence>
<dbReference type="AlphaFoldDB" id="A0A016W656"/>
<evidence type="ECO:0000313" key="2">
    <source>
        <dbReference type="EMBL" id="EYC35105.1"/>
    </source>
</evidence>
<feature type="non-terminal residue" evidence="2">
    <location>
        <position position="1"/>
    </location>
</feature>
<organism evidence="2 3">
    <name type="scientific">Ancylostoma ceylanicum</name>
    <dbReference type="NCBI Taxonomy" id="53326"/>
    <lineage>
        <taxon>Eukaryota</taxon>
        <taxon>Metazoa</taxon>
        <taxon>Ecdysozoa</taxon>
        <taxon>Nematoda</taxon>
        <taxon>Chromadorea</taxon>
        <taxon>Rhabditida</taxon>
        <taxon>Rhabditina</taxon>
        <taxon>Rhabditomorpha</taxon>
        <taxon>Strongyloidea</taxon>
        <taxon>Ancylostomatidae</taxon>
        <taxon>Ancylostomatinae</taxon>
        <taxon>Ancylostoma</taxon>
    </lineage>
</organism>
<feature type="transmembrane region" description="Helical" evidence="1">
    <location>
        <begin position="29"/>
        <end position="51"/>
    </location>
</feature>
<comment type="caution">
    <text evidence="2">The sequence shown here is derived from an EMBL/GenBank/DDBJ whole genome shotgun (WGS) entry which is preliminary data.</text>
</comment>